<keyword evidence="9" id="KW-0175">Coiled coil</keyword>
<feature type="coiled-coil region" evidence="9">
    <location>
        <begin position="529"/>
        <end position="566"/>
    </location>
</feature>
<evidence type="ECO:0000313" key="14">
    <source>
        <dbReference type="EMBL" id="KAG0018893.1"/>
    </source>
</evidence>
<keyword evidence="5" id="KW-0653">Protein transport</keyword>
<feature type="domain" description="Conserved oligomeric Golgi complex subunit 2 N-terminal" evidence="11">
    <location>
        <begin position="452"/>
        <end position="521"/>
    </location>
</feature>
<dbReference type="SUPFAM" id="SSF53474">
    <property type="entry name" value="alpha/beta-Hydrolases"/>
    <property type="match status" value="1"/>
</dbReference>
<feature type="region of interest" description="Disordered" evidence="10">
    <location>
        <begin position="1"/>
        <end position="35"/>
    </location>
</feature>
<feature type="compositionally biased region" description="Acidic residues" evidence="10">
    <location>
        <begin position="21"/>
        <end position="33"/>
    </location>
</feature>
<gene>
    <name evidence="14" type="primary">COG2</name>
    <name evidence="14" type="ORF">BGZ80_006588</name>
</gene>
<dbReference type="EMBL" id="JAAAID010000326">
    <property type="protein sequence ID" value="KAG0018893.1"/>
    <property type="molecule type" value="Genomic_DNA"/>
</dbReference>
<dbReference type="InterPro" id="IPR000073">
    <property type="entry name" value="AB_hydrolase_1"/>
</dbReference>
<dbReference type="Pfam" id="PF06148">
    <property type="entry name" value="COG2_N"/>
    <property type="match status" value="1"/>
</dbReference>
<name>A0A9P6T1V9_9FUNG</name>
<dbReference type="PANTHER" id="PTHR12961:SF0">
    <property type="entry name" value="CONSERVED OLIGOMERIC GOLGI COMPLEX SUBUNIT 2"/>
    <property type="match status" value="1"/>
</dbReference>
<comment type="similarity">
    <text evidence="2">Belongs to the COG2 family.</text>
</comment>
<evidence type="ECO:0000259" key="11">
    <source>
        <dbReference type="Pfam" id="PF06148"/>
    </source>
</evidence>
<organism evidence="14 15">
    <name type="scientific">Entomortierella chlamydospora</name>
    <dbReference type="NCBI Taxonomy" id="101097"/>
    <lineage>
        <taxon>Eukaryota</taxon>
        <taxon>Fungi</taxon>
        <taxon>Fungi incertae sedis</taxon>
        <taxon>Mucoromycota</taxon>
        <taxon>Mortierellomycotina</taxon>
        <taxon>Mortierellomycetes</taxon>
        <taxon>Mortierellales</taxon>
        <taxon>Mortierellaceae</taxon>
        <taxon>Entomortierella</taxon>
    </lineage>
</organism>
<feature type="domain" description="COG complex component COG2 C-terminal" evidence="12">
    <location>
        <begin position="828"/>
        <end position="1174"/>
    </location>
</feature>
<feature type="region of interest" description="Disordered" evidence="10">
    <location>
        <begin position="918"/>
        <end position="964"/>
    </location>
</feature>
<dbReference type="PANTHER" id="PTHR12961">
    <property type="entry name" value="CONSERVED OLIGOMERIC GOLGI COMPLEX COMPONENT 2"/>
    <property type="match status" value="1"/>
</dbReference>
<keyword evidence="6" id="KW-0333">Golgi apparatus</keyword>
<comment type="subcellular location">
    <subcellularLocation>
        <location evidence="1">Golgi apparatus membrane</location>
        <topology evidence="1">Peripheral membrane protein</topology>
    </subcellularLocation>
</comment>
<dbReference type="InterPro" id="IPR024603">
    <property type="entry name" value="COG_complex_COG2_C"/>
</dbReference>
<evidence type="ECO:0000259" key="13">
    <source>
        <dbReference type="Pfam" id="PF12697"/>
    </source>
</evidence>
<dbReference type="GO" id="GO:0017119">
    <property type="term" value="C:Golgi transport complex"/>
    <property type="evidence" value="ECO:0007669"/>
    <property type="project" value="TreeGrafter"/>
</dbReference>
<dbReference type="InterPro" id="IPR029058">
    <property type="entry name" value="AB_hydrolase_fold"/>
</dbReference>
<dbReference type="GO" id="GO:0007030">
    <property type="term" value="P:Golgi organization"/>
    <property type="evidence" value="ECO:0007669"/>
    <property type="project" value="InterPro"/>
</dbReference>
<proteinExistence type="inferred from homology"/>
<sequence>MSNQMLRNMYKGKPPPLPPYFDDDGDNIDEEGEMHDRFSTLPAVHPSKLSRTPVYSASDRYAPLDWKDYFEDKRLLTVPGESESEADITFNVFETRGKPGAPLFVMHHGAGLCALSFALSAREIKKIVNMDASILSFDCRGHGETISGDEHNLSLDRLAKDLKNVIHAAYGEHTPDIILVGHSMGGAVISEAASRGMIPNLIGIAVLDIVEGVAIETLSHLNGWLERRPNMFRSLDKVVQWGVKSGTVRNVNSARVSCPPLVIPSKDSTLESPCYVWRTDLAASEQYWREWFTGLTQKFLSAKAGKLLILAGTDRLDTDMTIAQMQGKFQLIVFPNSGHAVQEDEPDRMARELMVASSGATDGIRDGIAMGQQSSGTSITGTTVITNGTGTGNASHIKKPSHLSIDSTTANSAFLHTLNSQLQIAANNQNKGQRRQNDSVSENDFPLSIGLDRAALIAANFDTDEFLSARRHLPLEELKSQLIAHMKELKTELIELINNDYADFINLSTNLNGVDRMMDDLQRPLDRMKDDAITVRSNLESVIESLEQKLQRRAEIREKKASLQLLLNISESVAKVEGLLQISSTSEASAELRGSSESISVAKRLERVAIEYNQMQYLVSKGAGLPFVTNIDWRLVRIKETMGENLSTVLRTCILPPRQSEESTLSMNDSLSQCLRTYALIDQTAEAEKVITDDLLAPFIKKTITRSALSDQSQAQPNNSTQFRQRPLVMMYNRVLSFIDTHCTAIIKVTQKELKGTNFDIPVNCIWGITTNTILQNIPHILTPGIPDDFHRNYMDTMDFVSKLEELCGSRRSLSRLRSQASYQAFMKRWQLPAYFQLRFRDISMSIEDAFQMNIDSSSRASSSEIHLPASIAVIHAIERCWSSDVFIYGIAYSFWKFTLQLMARYSIWIATNLSKDLDPPKEKSIPSRSSSPAPGSSGSSSRQQGRSTPAPGGGLRPTGPVGRSSLEETMLQQLSMIVSDVDHVVTLIQDIFERHIRPKLPPSIAEEPVLVESFEQNLQAIRQDIPAVQQRITDMITKHCVDTLANVKNITPRVGEGAPREASQFVPLILAPLSRYIAGSGSILKSESRQAWSMEVITATTIQYSTILEGRLTAIKNSEERTSKFHAAAAKSKGGLLPRGPVLPNIFSSVGSSEAGANMSADDKQRLQCVLDVRCYKSELVKFNIDPDAFQPFLDLQANVQPYEKLLDIIDKN</sequence>
<dbReference type="Gene3D" id="3.40.50.1820">
    <property type="entry name" value="alpha/beta hydrolase"/>
    <property type="match status" value="1"/>
</dbReference>
<evidence type="ECO:0000259" key="12">
    <source>
        <dbReference type="Pfam" id="PF12022"/>
    </source>
</evidence>
<evidence type="ECO:0000256" key="4">
    <source>
        <dbReference type="ARBA" id="ARBA00022448"/>
    </source>
</evidence>
<reference evidence="14" key="1">
    <citation type="journal article" date="2020" name="Fungal Divers.">
        <title>Resolving the Mortierellaceae phylogeny through synthesis of multi-gene phylogenetics and phylogenomics.</title>
        <authorList>
            <person name="Vandepol N."/>
            <person name="Liber J."/>
            <person name="Desiro A."/>
            <person name="Na H."/>
            <person name="Kennedy M."/>
            <person name="Barry K."/>
            <person name="Grigoriev I.V."/>
            <person name="Miller A.N."/>
            <person name="O'Donnell K."/>
            <person name="Stajich J.E."/>
            <person name="Bonito G."/>
        </authorList>
    </citation>
    <scope>NUCLEOTIDE SEQUENCE</scope>
    <source>
        <strain evidence="14">NRRL 2769</strain>
    </source>
</reference>
<dbReference type="GO" id="GO:0006891">
    <property type="term" value="P:intra-Golgi vesicle-mediated transport"/>
    <property type="evidence" value="ECO:0007669"/>
    <property type="project" value="TreeGrafter"/>
</dbReference>
<dbReference type="Proteomes" id="UP000703661">
    <property type="component" value="Unassembled WGS sequence"/>
</dbReference>
<protein>
    <recommendedName>
        <fullName evidence="3">Conserved oligomeric Golgi complex subunit 2</fullName>
    </recommendedName>
    <alternativeName>
        <fullName evidence="8">Component of oligomeric Golgi complex 2</fullName>
    </alternativeName>
</protein>
<dbReference type="InterPro" id="IPR009316">
    <property type="entry name" value="COG2"/>
</dbReference>
<evidence type="ECO:0000256" key="6">
    <source>
        <dbReference type="ARBA" id="ARBA00023034"/>
    </source>
</evidence>
<evidence type="ECO:0000313" key="15">
    <source>
        <dbReference type="Proteomes" id="UP000703661"/>
    </source>
</evidence>
<dbReference type="Pfam" id="PF12697">
    <property type="entry name" value="Abhydrolase_6"/>
    <property type="match status" value="1"/>
</dbReference>
<keyword evidence="15" id="KW-1185">Reference proteome</keyword>
<evidence type="ECO:0000256" key="8">
    <source>
        <dbReference type="ARBA" id="ARBA00031344"/>
    </source>
</evidence>
<evidence type="ECO:0000256" key="10">
    <source>
        <dbReference type="SAM" id="MobiDB-lite"/>
    </source>
</evidence>
<keyword evidence="7" id="KW-0472">Membrane</keyword>
<dbReference type="GO" id="GO:0000139">
    <property type="term" value="C:Golgi membrane"/>
    <property type="evidence" value="ECO:0007669"/>
    <property type="project" value="UniProtKB-SubCell"/>
</dbReference>
<comment type="caution">
    <text evidence="14">The sequence shown here is derived from an EMBL/GenBank/DDBJ whole genome shotgun (WGS) entry which is preliminary data.</text>
</comment>
<dbReference type="GO" id="GO:0015031">
    <property type="term" value="P:protein transport"/>
    <property type="evidence" value="ECO:0007669"/>
    <property type="project" value="UniProtKB-KW"/>
</dbReference>
<evidence type="ECO:0000256" key="7">
    <source>
        <dbReference type="ARBA" id="ARBA00023136"/>
    </source>
</evidence>
<evidence type="ECO:0000256" key="2">
    <source>
        <dbReference type="ARBA" id="ARBA00007603"/>
    </source>
</evidence>
<feature type="compositionally biased region" description="Low complexity" evidence="10">
    <location>
        <begin position="927"/>
        <end position="948"/>
    </location>
</feature>
<accession>A0A9P6T1V9</accession>
<feature type="domain" description="AB hydrolase-1" evidence="13">
    <location>
        <begin position="104"/>
        <end position="351"/>
    </location>
</feature>
<dbReference type="InterPro" id="IPR024602">
    <property type="entry name" value="COG_su2_N"/>
</dbReference>
<evidence type="ECO:0000256" key="1">
    <source>
        <dbReference type="ARBA" id="ARBA00004395"/>
    </source>
</evidence>
<evidence type="ECO:0000256" key="5">
    <source>
        <dbReference type="ARBA" id="ARBA00022927"/>
    </source>
</evidence>
<dbReference type="Pfam" id="PF12022">
    <property type="entry name" value="COG2_C"/>
    <property type="match status" value="1"/>
</dbReference>
<evidence type="ECO:0000256" key="9">
    <source>
        <dbReference type="SAM" id="Coils"/>
    </source>
</evidence>
<evidence type="ECO:0000256" key="3">
    <source>
        <dbReference type="ARBA" id="ARBA00020977"/>
    </source>
</evidence>
<keyword evidence="4" id="KW-0813">Transport</keyword>
<dbReference type="AlphaFoldDB" id="A0A9P6T1V9"/>